<dbReference type="InterPro" id="IPR027379">
    <property type="entry name" value="CLS_N"/>
</dbReference>
<keyword evidence="9 12" id="KW-0472">Membrane</keyword>
<feature type="active site" evidence="12">
    <location>
        <position position="233"/>
    </location>
</feature>
<feature type="domain" description="PLD phosphodiesterase" evidence="14">
    <location>
        <begin position="228"/>
        <end position="255"/>
    </location>
</feature>
<feature type="active site" evidence="12">
    <location>
        <position position="418"/>
    </location>
</feature>
<sequence>MDDKGGYAMLLTWNIIKWLLIAIILLNEVAAIFTVFREKRDIAATWAWLLVLMLIPVIGFIFYAFLGRKLPQRRLERIKSQTQLKLKKAVDRQKTQFQNMPRPKHSTVQTYRRTIMLFQSLDNAFLTRHNHVDVYTTGKEFFAHLFEDIEAATQTINIEFYTIYNDQIGNQLRTLLEQKAAEGVEVRVLYDSWGSMGVRKSFYDGLRKRGGYAAPFLMTHSNFIDFRLNYRDHRKIVTIDGQIGYVGGFNIGDQYLGLVKKFGPWRDTHLRIVGGGVYSLQQRFIRDWNATMKDPADRISHYGIFFPEIKIDKDQPDNDTALQIVSSGPEAPLENIKLGYLRLINAATDHIWIQTPYLIPDDSVLDSLRVAAHSGIDVRIMVPCKPDHPFVYRATQYYARQLANEGVTIYFYQKGFLHAKTVMVDDKMASVGSANVDFRSFKLNFEINSFIYDLEMTDHLEQIFVNDIRDSRVITPEMFAGMSRWLRFKQTFSRLFSPIL</sequence>
<feature type="active site" evidence="12">
    <location>
        <position position="235"/>
    </location>
</feature>
<feature type="domain" description="PLD phosphodiesterase" evidence="14">
    <location>
        <begin position="413"/>
        <end position="440"/>
    </location>
</feature>
<dbReference type="GO" id="GO:0032049">
    <property type="term" value="P:cardiolipin biosynthetic process"/>
    <property type="evidence" value="ECO:0007669"/>
    <property type="project" value="UniProtKB-UniRule"/>
</dbReference>
<keyword evidence="3 12" id="KW-0444">Lipid biosynthesis</keyword>
<evidence type="ECO:0000256" key="6">
    <source>
        <dbReference type="ARBA" id="ARBA00022737"/>
    </source>
</evidence>
<evidence type="ECO:0000256" key="3">
    <source>
        <dbReference type="ARBA" id="ARBA00022516"/>
    </source>
</evidence>
<keyword evidence="8 12" id="KW-0443">Lipid metabolism</keyword>
<dbReference type="GO" id="GO:0005886">
    <property type="term" value="C:plasma membrane"/>
    <property type="evidence" value="ECO:0007669"/>
    <property type="project" value="UniProtKB-SubCell"/>
</dbReference>
<evidence type="ECO:0000256" key="9">
    <source>
        <dbReference type="ARBA" id="ARBA00023136"/>
    </source>
</evidence>
<keyword evidence="5 12" id="KW-0812">Transmembrane</keyword>
<keyword evidence="6" id="KW-0677">Repeat</keyword>
<dbReference type="PATRIC" id="fig|1423746.3.peg.617"/>
<dbReference type="InterPro" id="IPR001736">
    <property type="entry name" value="PLipase_D/transphosphatidylase"/>
</dbReference>
<dbReference type="SMART" id="SM00155">
    <property type="entry name" value="PLDc"/>
    <property type="match status" value="2"/>
</dbReference>
<dbReference type="STRING" id="1423746.FD27_GL000608"/>
<dbReference type="EC" id="2.7.8.-" evidence="12 13"/>
<keyword evidence="2 12" id="KW-1003">Cell membrane</keyword>
<gene>
    <name evidence="15" type="ORF">FD27_GL000608</name>
</gene>
<dbReference type="Pfam" id="PF13091">
    <property type="entry name" value="PLDc_2"/>
    <property type="match status" value="2"/>
</dbReference>
<dbReference type="Proteomes" id="UP000051445">
    <property type="component" value="Unassembled WGS sequence"/>
</dbReference>
<dbReference type="PANTHER" id="PTHR21248:SF22">
    <property type="entry name" value="PHOSPHOLIPASE D"/>
    <property type="match status" value="1"/>
</dbReference>
<reference evidence="15 16" key="1">
    <citation type="journal article" date="2015" name="Genome Announc.">
        <title>Expanding the biotechnology potential of lactobacilli through comparative genomics of 213 strains and associated genera.</title>
        <authorList>
            <person name="Sun Z."/>
            <person name="Harris H.M."/>
            <person name="McCann A."/>
            <person name="Guo C."/>
            <person name="Argimon S."/>
            <person name="Zhang W."/>
            <person name="Yang X."/>
            <person name="Jeffery I.B."/>
            <person name="Cooney J.C."/>
            <person name="Kagawa T.F."/>
            <person name="Liu W."/>
            <person name="Song Y."/>
            <person name="Salvetti E."/>
            <person name="Wrobel A."/>
            <person name="Rasinkangas P."/>
            <person name="Parkhill J."/>
            <person name="Rea M.C."/>
            <person name="O'Sullivan O."/>
            <person name="Ritari J."/>
            <person name="Douillard F.P."/>
            <person name="Paul Ross R."/>
            <person name="Yang R."/>
            <person name="Briner A.E."/>
            <person name="Felis G.E."/>
            <person name="de Vos W.M."/>
            <person name="Barrangou R."/>
            <person name="Klaenhammer T.R."/>
            <person name="Caufield P.W."/>
            <person name="Cui Y."/>
            <person name="Zhang H."/>
            <person name="O'Toole P.W."/>
        </authorList>
    </citation>
    <scope>NUCLEOTIDE SEQUENCE [LARGE SCALE GENOMIC DNA]</scope>
    <source>
        <strain evidence="15 16">DSM 13145</strain>
    </source>
</reference>
<dbReference type="GO" id="GO:0008808">
    <property type="term" value="F:cardiolipin synthase activity"/>
    <property type="evidence" value="ECO:0007669"/>
    <property type="project" value="UniProtKB-UniRule"/>
</dbReference>
<evidence type="ECO:0000313" key="15">
    <source>
        <dbReference type="EMBL" id="KRL27866.1"/>
    </source>
</evidence>
<evidence type="ECO:0000259" key="14">
    <source>
        <dbReference type="PROSITE" id="PS50035"/>
    </source>
</evidence>
<comment type="caution">
    <text evidence="15">The sequence shown here is derived from an EMBL/GenBank/DDBJ whole genome shotgun (WGS) entry which is preliminary data.</text>
</comment>
<accession>A0A0R1PDY0</accession>
<dbReference type="EMBL" id="AZER01000014">
    <property type="protein sequence ID" value="KRL27866.1"/>
    <property type="molecule type" value="Genomic_DNA"/>
</dbReference>
<comment type="subcellular location">
    <subcellularLocation>
        <location evidence="1 12">Cell membrane</location>
        <topology evidence="1 12">Multi-pass membrane protein</topology>
    </subcellularLocation>
</comment>
<dbReference type="InterPro" id="IPR022924">
    <property type="entry name" value="Cardiolipin_synthase"/>
</dbReference>
<dbReference type="SUPFAM" id="SSF56024">
    <property type="entry name" value="Phospholipase D/nuclease"/>
    <property type="match status" value="2"/>
</dbReference>
<feature type="active site" evidence="12">
    <location>
        <position position="420"/>
    </location>
</feature>
<keyword evidence="10 12" id="KW-0594">Phospholipid biosynthesis</keyword>
<protein>
    <recommendedName>
        <fullName evidence="12 13">Cardiolipin synthase</fullName>
        <shortName evidence="12">CL synthase</shortName>
        <ecNumber evidence="12 13">2.7.8.-</ecNumber>
    </recommendedName>
</protein>
<comment type="catalytic activity">
    <reaction evidence="12">
        <text>2 a 1,2-diacyl-sn-glycero-3-phospho-(1'-sn-glycerol) = a cardiolipin + glycerol</text>
        <dbReference type="Rhea" id="RHEA:31451"/>
        <dbReference type="ChEBI" id="CHEBI:17754"/>
        <dbReference type="ChEBI" id="CHEBI:62237"/>
        <dbReference type="ChEBI" id="CHEBI:64716"/>
    </reaction>
</comment>
<keyword evidence="16" id="KW-1185">Reference proteome</keyword>
<feature type="active site" evidence="12">
    <location>
        <position position="240"/>
    </location>
</feature>
<comment type="similarity">
    <text evidence="12">Belongs to the phospholipase D family. Cardiolipin synthase subfamily.</text>
</comment>
<evidence type="ECO:0000256" key="2">
    <source>
        <dbReference type="ARBA" id="ARBA00022475"/>
    </source>
</evidence>
<keyword evidence="4 12" id="KW-0808">Transferase</keyword>
<organism evidence="15 16">
    <name type="scientific">Limosilactobacillus frumenti DSM 13145</name>
    <dbReference type="NCBI Taxonomy" id="1423746"/>
    <lineage>
        <taxon>Bacteria</taxon>
        <taxon>Bacillati</taxon>
        <taxon>Bacillota</taxon>
        <taxon>Bacilli</taxon>
        <taxon>Lactobacillales</taxon>
        <taxon>Lactobacillaceae</taxon>
        <taxon>Limosilactobacillus</taxon>
    </lineage>
</organism>
<name>A0A0R1PDY0_9LACO</name>
<evidence type="ECO:0000256" key="5">
    <source>
        <dbReference type="ARBA" id="ARBA00022692"/>
    </source>
</evidence>
<comment type="function">
    <text evidence="12">Catalyzes the reversible phosphatidyl group transfer from one phosphatidylglycerol molecule to another to form cardiolipin (CL) (diphosphatidylglycerol) and glycerol.</text>
</comment>
<evidence type="ECO:0000256" key="10">
    <source>
        <dbReference type="ARBA" id="ARBA00023209"/>
    </source>
</evidence>
<evidence type="ECO:0000256" key="11">
    <source>
        <dbReference type="ARBA" id="ARBA00023264"/>
    </source>
</evidence>
<dbReference type="InterPro" id="IPR030874">
    <property type="entry name" value="Cardiolipin_synth_Firmi"/>
</dbReference>
<proteinExistence type="inferred from homology"/>
<dbReference type="CDD" id="cd09112">
    <property type="entry name" value="PLDc_CLS_2"/>
    <property type="match status" value="1"/>
</dbReference>
<dbReference type="HAMAP" id="MF_01916">
    <property type="entry name" value="Cardiolipin_synth_Cls"/>
    <property type="match status" value="1"/>
</dbReference>
<feature type="active site" evidence="12">
    <location>
        <position position="425"/>
    </location>
</feature>
<evidence type="ECO:0000313" key="16">
    <source>
        <dbReference type="Proteomes" id="UP000051445"/>
    </source>
</evidence>
<dbReference type="PANTHER" id="PTHR21248">
    <property type="entry name" value="CARDIOLIPIN SYNTHASE"/>
    <property type="match status" value="1"/>
</dbReference>
<dbReference type="Pfam" id="PF13396">
    <property type="entry name" value="PLDc_N"/>
    <property type="match status" value="1"/>
</dbReference>
<evidence type="ECO:0000256" key="13">
    <source>
        <dbReference type="NCBIfam" id="TIGR04265"/>
    </source>
</evidence>
<keyword evidence="11 12" id="KW-1208">Phospholipid metabolism</keyword>
<evidence type="ECO:0000256" key="8">
    <source>
        <dbReference type="ARBA" id="ARBA00023098"/>
    </source>
</evidence>
<evidence type="ECO:0000256" key="12">
    <source>
        <dbReference type="HAMAP-Rule" id="MF_01916"/>
    </source>
</evidence>
<evidence type="ECO:0000256" key="7">
    <source>
        <dbReference type="ARBA" id="ARBA00022989"/>
    </source>
</evidence>
<dbReference type="NCBIfam" id="TIGR04265">
    <property type="entry name" value="bac_cardiolipin"/>
    <property type="match status" value="1"/>
</dbReference>
<dbReference type="CDD" id="cd09110">
    <property type="entry name" value="PLDc_CLS_1"/>
    <property type="match status" value="1"/>
</dbReference>
<keyword evidence="7 12" id="KW-1133">Transmembrane helix</keyword>
<dbReference type="InterPro" id="IPR025202">
    <property type="entry name" value="PLD-like_dom"/>
</dbReference>
<dbReference type="Gene3D" id="3.30.870.10">
    <property type="entry name" value="Endonuclease Chain A"/>
    <property type="match status" value="2"/>
</dbReference>
<feature type="transmembrane region" description="Helical" evidence="12">
    <location>
        <begin position="43"/>
        <end position="66"/>
    </location>
</feature>
<feature type="transmembrane region" description="Helical" evidence="12">
    <location>
        <begin position="15"/>
        <end position="36"/>
    </location>
</feature>
<dbReference type="AlphaFoldDB" id="A0A0R1PDY0"/>
<evidence type="ECO:0000256" key="1">
    <source>
        <dbReference type="ARBA" id="ARBA00004651"/>
    </source>
</evidence>
<evidence type="ECO:0000256" key="4">
    <source>
        <dbReference type="ARBA" id="ARBA00022679"/>
    </source>
</evidence>
<dbReference type="PROSITE" id="PS50035">
    <property type="entry name" value="PLD"/>
    <property type="match status" value="2"/>
</dbReference>